<organism evidence="1 2">
    <name type="scientific">Zootermopsis nevadensis</name>
    <name type="common">Dampwood termite</name>
    <dbReference type="NCBI Taxonomy" id="136037"/>
    <lineage>
        <taxon>Eukaryota</taxon>
        <taxon>Metazoa</taxon>
        <taxon>Ecdysozoa</taxon>
        <taxon>Arthropoda</taxon>
        <taxon>Hexapoda</taxon>
        <taxon>Insecta</taxon>
        <taxon>Pterygota</taxon>
        <taxon>Neoptera</taxon>
        <taxon>Polyneoptera</taxon>
        <taxon>Dictyoptera</taxon>
        <taxon>Blattodea</taxon>
        <taxon>Blattoidea</taxon>
        <taxon>Termitoidae</taxon>
        <taxon>Termopsidae</taxon>
        <taxon>Zootermopsis</taxon>
    </lineage>
</organism>
<evidence type="ECO:0000313" key="1">
    <source>
        <dbReference type="EMBL" id="KDR17445.1"/>
    </source>
</evidence>
<dbReference type="InParanoid" id="A0A067R303"/>
<dbReference type="Proteomes" id="UP000027135">
    <property type="component" value="Unassembled WGS sequence"/>
</dbReference>
<keyword evidence="2" id="KW-1185">Reference proteome</keyword>
<accession>A0A067R303</accession>
<sequence>MPQASRFYIWLCKHCCCKWLFSSNSTQRSGLHILRDSPTVTHCGIVCALHTFPQHNRQRNATGACGISSVAMAAAAIGFMQDWTTTPRSRGAEEFAGTIES</sequence>
<gene>
    <name evidence="1" type="ORF">L798_08529</name>
</gene>
<dbReference type="EMBL" id="KK852734">
    <property type="protein sequence ID" value="KDR17445.1"/>
    <property type="molecule type" value="Genomic_DNA"/>
</dbReference>
<dbReference type="AlphaFoldDB" id="A0A067R303"/>
<reference evidence="1 2" key="1">
    <citation type="journal article" date="2014" name="Nat. Commun.">
        <title>Molecular traces of alternative social organization in a termite genome.</title>
        <authorList>
            <person name="Terrapon N."/>
            <person name="Li C."/>
            <person name="Robertson H.M."/>
            <person name="Ji L."/>
            <person name="Meng X."/>
            <person name="Booth W."/>
            <person name="Chen Z."/>
            <person name="Childers C.P."/>
            <person name="Glastad K.M."/>
            <person name="Gokhale K."/>
            <person name="Gowin J."/>
            <person name="Gronenberg W."/>
            <person name="Hermansen R.A."/>
            <person name="Hu H."/>
            <person name="Hunt B.G."/>
            <person name="Huylmans A.K."/>
            <person name="Khalil S.M."/>
            <person name="Mitchell R.D."/>
            <person name="Munoz-Torres M.C."/>
            <person name="Mustard J.A."/>
            <person name="Pan H."/>
            <person name="Reese J.T."/>
            <person name="Scharf M.E."/>
            <person name="Sun F."/>
            <person name="Vogel H."/>
            <person name="Xiao J."/>
            <person name="Yang W."/>
            <person name="Yang Z."/>
            <person name="Yang Z."/>
            <person name="Zhou J."/>
            <person name="Zhu J."/>
            <person name="Brent C.S."/>
            <person name="Elsik C.G."/>
            <person name="Goodisman M.A."/>
            <person name="Liberles D.A."/>
            <person name="Roe R.M."/>
            <person name="Vargo E.L."/>
            <person name="Vilcinskas A."/>
            <person name="Wang J."/>
            <person name="Bornberg-Bauer E."/>
            <person name="Korb J."/>
            <person name="Zhang G."/>
            <person name="Liebig J."/>
        </authorList>
    </citation>
    <scope>NUCLEOTIDE SEQUENCE [LARGE SCALE GENOMIC DNA]</scope>
    <source>
        <tissue evidence="1">Whole organism</tissue>
    </source>
</reference>
<name>A0A067R303_ZOONE</name>
<protein>
    <submittedName>
        <fullName evidence="1">Uncharacterized protein</fullName>
    </submittedName>
</protein>
<proteinExistence type="predicted"/>
<evidence type="ECO:0000313" key="2">
    <source>
        <dbReference type="Proteomes" id="UP000027135"/>
    </source>
</evidence>